<dbReference type="STRING" id="398512.Bccel_0565"/>
<dbReference type="OrthoDB" id="9812105at2"/>
<dbReference type="Proteomes" id="UP000036923">
    <property type="component" value="Unassembled WGS sequence"/>
</dbReference>
<proteinExistence type="predicted"/>
<dbReference type="InterPro" id="IPR000415">
    <property type="entry name" value="Nitroreductase-like"/>
</dbReference>
<evidence type="ECO:0000259" key="2">
    <source>
        <dbReference type="Pfam" id="PF00881"/>
    </source>
</evidence>
<gene>
    <name evidence="3" type="ORF">Bccel_0565</name>
</gene>
<organism evidence="3 4">
    <name type="scientific">Pseudobacteroides cellulosolvens ATCC 35603 = DSM 2933</name>
    <dbReference type="NCBI Taxonomy" id="398512"/>
    <lineage>
        <taxon>Bacteria</taxon>
        <taxon>Bacillati</taxon>
        <taxon>Bacillota</taxon>
        <taxon>Clostridia</taxon>
        <taxon>Eubacteriales</taxon>
        <taxon>Oscillospiraceae</taxon>
        <taxon>Pseudobacteroides</taxon>
    </lineage>
</organism>
<accession>A0A0L6JHX5</accession>
<evidence type="ECO:0000313" key="4">
    <source>
        <dbReference type="Proteomes" id="UP000036923"/>
    </source>
</evidence>
<dbReference type="AlphaFoldDB" id="A0A0L6JHX5"/>
<comment type="caution">
    <text evidence="3">The sequence shown here is derived from an EMBL/GenBank/DDBJ whole genome shotgun (WGS) entry which is preliminary data.</text>
</comment>
<protein>
    <submittedName>
        <fullName evidence="3">Nitroreductase</fullName>
    </submittedName>
</protein>
<dbReference type="RefSeq" id="WP_036943964.1">
    <property type="nucleotide sequence ID" value="NZ_JQKC01000024.1"/>
</dbReference>
<evidence type="ECO:0000313" key="3">
    <source>
        <dbReference type="EMBL" id="KNY25305.1"/>
    </source>
</evidence>
<dbReference type="PANTHER" id="PTHR23026:SF125">
    <property type="entry name" value="OXYGEN-INSENSITIVE NAD(P)H NITROREDUCTASE"/>
    <property type="match status" value="1"/>
</dbReference>
<name>A0A0L6JHX5_9FIRM</name>
<dbReference type="eggNOG" id="COG0778">
    <property type="taxonomic scope" value="Bacteria"/>
</dbReference>
<dbReference type="PANTHER" id="PTHR23026">
    <property type="entry name" value="NADPH NITROREDUCTASE"/>
    <property type="match status" value="1"/>
</dbReference>
<reference evidence="4" key="1">
    <citation type="submission" date="2015-07" db="EMBL/GenBank/DDBJ databases">
        <title>Near-Complete Genome Sequence of the Cellulolytic Bacterium Bacteroides (Pseudobacteroides) cellulosolvens ATCC 35603.</title>
        <authorList>
            <person name="Dassa B."/>
            <person name="Utturkar S.M."/>
            <person name="Klingeman D.M."/>
            <person name="Hurt R.A."/>
            <person name="Keller M."/>
            <person name="Xu J."/>
            <person name="Reddy Y.H.K."/>
            <person name="Borovok I."/>
            <person name="Grinberg I.R."/>
            <person name="Lamed R."/>
            <person name="Zhivin O."/>
            <person name="Bayer E.A."/>
            <person name="Brown S.D."/>
        </authorList>
    </citation>
    <scope>NUCLEOTIDE SEQUENCE [LARGE SCALE GENOMIC DNA]</scope>
    <source>
        <strain evidence="4">DSM 2933</strain>
    </source>
</reference>
<sequence>MNEVLKAIKERRSIRAYEPTQISKEELDMIIEAGIYAPTGHNSQPWHFTVIQNREVIEEINKAAKQVMATFEVDFIRELGLNPEFDISYKAPTIIIVSGRKDAVSSKSDCDAATQNMLLAAQSLNIGSVWVGFAAFAFMIEGMAQKLGIPEGYEPYHGIIFGYKKSDLEVAIPKRNYNVVNYIR</sequence>
<dbReference type="GO" id="GO:0005829">
    <property type="term" value="C:cytosol"/>
    <property type="evidence" value="ECO:0007669"/>
    <property type="project" value="TreeGrafter"/>
</dbReference>
<feature type="domain" description="Nitroreductase" evidence="2">
    <location>
        <begin position="8"/>
        <end position="163"/>
    </location>
</feature>
<keyword evidence="4" id="KW-1185">Reference proteome</keyword>
<dbReference type="GO" id="GO:0046256">
    <property type="term" value="P:2,4,6-trinitrotoluene catabolic process"/>
    <property type="evidence" value="ECO:0007669"/>
    <property type="project" value="TreeGrafter"/>
</dbReference>
<dbReference type="InterPro" id="IPR050627">
    <property type="entry name" value="Nitroreductase/BluB"/>
</dbReference>
<dbReference type="EMBL" id="LGTC01000001">
    <property type="protein sequence ID" value="KNY25305.1"/>
    <property type="molecule type" value="Genomic_DNA"/>
</dbReference>
<dbReference type="SUPFAM" id="SSF55469">
    <property type="entry name" value="FMN-dependent nitroreductase-like"/>
    <property type="match status" value="1"/>
</dbReference>
<dbReference type="PATRIC" id="fig|398512.5.peg.585"/>
<evidence type="ECO:0000256" key="1">
    <source>
        <dbReference type="ARBA" id="ARBA00023027"/>
    </source>
</evidence>
<dbReference type="GO" id="GO:0046857">
    <property type="term" value="F:oxidoreductase activity, acting on other nitrogenous compounds as donors, with NAD or NADP as acceptor"/>
    <property type="evidence" value="ECO:0007669"/>
    <property type="project" value="TreeGrafter"/>
</dbReference>
<dbReference type="Gene3D" id="3.40.109.10">
    <property type="entry name" value="NADH Oxidase"/>
    <property type="match status" value="1"/>
</dbReference>
<dbReference type="Pfam" id="PF00881">
    <property type="entry name" value="Nitroreductase"/>
    <property type="match status" value="1"/>
</dbReference>
<dbReference type="InterPro" id="IPR029479">
    <property type="entry name" value="Nitroreductase"/>
</dbReference>
<keyword evidence="1" id="KW-0520">NAD</keyword>